<evidence type="ECO:0000313" key="2">
    <source>
        <dbReference type="EMBL" id="WWM65089.1"/>
    </source>
</evidence>
<protein>
    <submittedName>
        <fullName evidence="2">OmpW family outer membrane protein</fullName>
    </submittedName>
</protein>
<reference evidence="2 3" key="1">
    <citation type="submission" date="2024-02" db="EMBL/GenBank/DDBJ databases">
        <title>The whole genome sequence of Pseudomonas benzopyrenica MLY92.</title>
        <authorList>
            <person name="Liu Y."/>
        </authorList>
    </citation>
    <scope>NUCLEOTIDE SEQUENCE [LARGE SCALE GENOMIC DNA]</scope>
    <source>
        <strain evidence="2 3">MLY92</strain>
    </source>
</reference>
<proteinExistence type="predicted"/>
<dbReference type="InterPro" id="IPR005618">
    <property type="entry name" value="OMPW"/>
</dbReference>
<keyword evidence="1" id="KW-0732">Signal</keyword>
<keyword evidence="3" id="KW-1185">Reference proteome</keyword>
<dbReference type="RefSeq" id="WP_338544730.1">
    <property type="nucleotide sequence ID" value="NZ_CP145723.1"/>
</dbReference>
<dbReference type="Gene3D" id="2.40.160.20">
    <property type="match status" value="1"/>
</dbReference>
<evidence type="ECO:0000256" key="1">
    <source>
        <dbReference type="SAM" id="SignalP"/>
    </source>
</evidence>
<dbReference type="Proteomes" id="UP001372714">
    <property type="component" value="Chromosome"/>
</dbReference>
<dbReference type="Pfam" id="PF03922">
    <property type="entry name" value="OmpW"/>
    <property type="match status" value="1"/>
</dbReference>
<organism evidence="2 3">
    <name type="scientific">Pseudomonas benzopyrenica</name>
    <dbReference type="NCBI Taxonomy" id="2993566"/>
    <lineage>
        <taxon>Bacteria</taxon>
        <taxon>Pseudomonadati</taxon>
        <taxon>Pseudomonadota</taxon>
        <taxon>Gammaproteobacteria</taxon>
        <taxon>Pseudomonadales</taxon>
        <taxon>Pseudomonadaceae</taxon>
        <taxon>Pseudomonas</taxon>
    </lineage>
</organism>
<accession>A0ABZ2FM34</accession>
<dbReference type="PANTHER" id="PTHR36920">
    <property type="match status" value="1"/>
</dbReference>
<feature type="signal peptide" evidence="1">
    <location>
        <begin position="1"/>
        <end position="27"/>
    </location>
</feature>
<feature type="chain" id="PRO_5046095824" evidence="1">
    <location>
        <begin position="28"/>
        <end position="221"/>
    </location>
</feature>
<sequence>MGTRAQTYISLSALFVAIALSSGTVIAAETDSFLKGPRQADWLVRGSALSVRSLTQTTDIPIVGGQIKSPDKTYPGLDISYFFTDHWAIEFQGGHVKRSYAVSGSSLGNFSVGSIDSNVLSLALQYHFRPTESIKPYVGVGANYAWTRSVDPAQNIPSFDVKPIASTLFAAGIDVAIAPGWLVNASARYLLSPEYDFKGEGFSATVKINTLVLGMGVGFYF</sequence>
<dbReference type="SUPFAM" id="SSF56925">
    <property type="entry name" value="OMPA-like"/>
    <property type="match status" value="1"/>
</dbReference>
<evidence type="ECO:0000313" key="3">
    <source>
        <dbReference type="Proteomes" id="UP001372714"/>
    </source>
</evidence>
<dbReference type="InterPro" id="IPR011250">
    <property type="entry name" value="OMP/PagP_B-barrel"/>
</dbReference>
<dbReference type="EMBL" id="CP145723">
    <property type="protein sequence ID" value="WWM65089.1"/>
    <property type="molecule type" value="Genomic_DNA"/>
</dbReference>
<gene>
    <name evidence="2" type="ORF">V6W80_15310</name>
</gene>
<dbReference type="PANTHER" id="PTHR36920:SF1">
    <property type="entry name" value="OUTER MEMBRANE PROTEIN W"/>
    <property type="match status" value="1"/>
</dbReference>
<name>A0ABZ2FM34_9PSED</name>